<sequence>MQGGGSPQQAQLSARWSEVTLAGWAPERDPSGRQTAGRGTQSCCPSQPTGRLTGPKACQTDTTPGRAGGREGAEEGAKDGVYRGGGWHRGQSRVSEAGMEEGGGQHSQSLSGCTRA</sequence>
<feature type="compositionally biased region" description="Polar residues" evidence="1">
    <location>
        <begin position="32"/>
        <end position="50"/>
    </location>
</feature>
<dbReference type="Proteomes" id="UP001279410">
    <property type="component" value="Unassembled WGS sequence"/>
</dbReference>
<protein>
    <submittedName>
        <fullName evidence="2">Uncharacterized protein</fullName>
    </submittedName>
</protein>
<keyword evidence="3" id="KW-1185">Reference proteome</keyword>
<feature type="compositionally biased region" description="Basic and acidic residues" evidence="1">
    <location>
        <begin position="68"/>
        <end position="81"/>
    </location>
</feature>
<name>A0AAD3NLU6_LATJO</name>
<feature type="region of interest" description="Disordered" evidence="1">
    <location>
        <begin position="1"/>
        <end position="116"/>
    </location>
</feature>
<evidence type="ECO:0000256" key="1">
    <source>
        <dbReference type="SAM" id="MobiDB-lite"/>
    </source>
</evidence>
<reference evidence="2" key="1">
    <citation type="submission" date="2022-08" db="EMBL/GenBank/DDBJ databases">
        <title>Genome sequencing of akame (Lates japonicus).</title>
        <authorList>
            <person name="Hashiguchi Y."/>
            <person name="Takahashi H."/>
        </authorList>
    </citation>
    <scope>NUCLEOTIDE SEQUENCE</scope>
    <source>
        <strain evidence="2">Kochi</strain>
    </source>
</reference>
<comment type="caution">
    <text evidence="2">The sequence shown here is derived from an EMBL/GenBank/DDBJ whole genome shotgun (WGS) entry which is preliminary data.</text>
</comment>
<proteinExistence type="predicted"/>
<dbReference type="EMBL" id="BRZM01002936">
    <property type="protein sequence ID" value="GLD75403.1"/>
    <property type="molecule type" value="Genomic_DNA"/>
</dbReference>
<accession>A0AAD3NLU6</accession>
<dbReference type="AlphaFoldDB" id="A0AAD3NLU6"/>
<gene>
    <name evidence="2" type="ORF">AKAME5_002673700</name>
</gene>
<feature type="compositionally biased region" description="Polar residues" evidence="1">
    <location>
        <begin position="106"/>
        <end position="116"/>
    </location>
</feature>
<organism evidence="2 3">
    <name type="scientific">Lates japonicus</name>
    <name type="common">Japanese lates</name>
    <dbReference type="NCBI Taxonomy" id="270547"/>
    <lineage>
        <taxon>Eukaryota</taxon>
        <taxon>Metazoa</taxon>
        <taxon>Chordata</taxon>
        <taxon>Craniata</taxon>
        <taxon>Vertebrata</taxon>
        <taxon>Euteleostomi</taxon>
        <taxon>Actinopterygii</taxon>
        <taxon>Neopterygii</taxon>
        <taxon>Teleostei</taxon>
        <taxon>Neoteleostei</taxon>
        <taxon>Acanthomorphata</taxon>
        <taxon>Carangaria</taxon>
        <taxon>Carangaria incertae sedis</taxon>
        <taxon>Centropomidae</taxon>
        <taxon>Lates</taxon>
    </lineage>
</organism>
<evidence type="ECO:0000313" key="2">
    <source>
        <dbReference type="EMBL" id="GLD75403.1"/>
    </source>
</evidence>
<evidence type="ECO:0000313" key="3">
    <source>
        <dbReference type="Proteomes" id="UP001279410"/>
    </source>
</evidence>